<dbReference type="Pfam" id="PF12801">
    <property type="entry name" value="Fer4_5"/>
    <property type="match status" value="2"/>
</dbReference>
<evidence type="ECO:0000313" key="9">
    <source>
        <dbReference type="EMBL" id="MFB9212135.1"/>
    </source>
</evidence>
<evidence type="ECO:0000256" key="5">
    <source>
        <dbReference type="ARBA" id="ARBA00023004"/>
    </source>
</evidence>
<dbReference type="InterPro" id="IPR017896">
    <property type="entry name" value="4Fe4S_Fe-S-bd"/>
</dbReference>
<protein>
    <submittedName>
        <fullName evidence="9">4Fe-4S binding protein</fullName>
    </submittedName>
</protein>
<dbReference type="EMBL" id="JBHMEW010000058">
    <property type="protein sequence ID" value="MFB9212135.1"/>
    <property type="molecule type" value="Genomic_DNA"/>
</dbReference>
<keyword evidence="10" id="KW-1185">Reference proteome</keyword>
<dbReference type="RefSeq" id="WP_290249617.1">
    <property type="nucleotide sequence ID" value="NZ_JAUFQT010000002.1"/>
</dbReference>
<evidence type="ECO:0000256" key="4">
    <source>
        <dbReference type="ARBA" id="ARBA00022982"/>
    </source>
</evidence>
<dbReference type="PANTHER" id="PTHR30176">
    <property type="entry name" value="FERREDOXIN-TYPE PROTEIN NAPH"/>
    <property type="match status" value="1"/>
</dbReference>
<keyword evidence="6" id="KW-0411">Iron-sulfur</keyword>
<evidence type="ECO:0000256" key="3">
    <source>
        <dbReference type="ARBA" id="ARBA00022723"/>
    </source>
</evidence>
<organism evidence="9 10">
    <name type="scientific">Echinicola jeungdonensis</name>
    <dbReference type="NCBI Taxonomy" id="709343"/>
    <lineage>
        <taxon>Bacteria</taxon>
        <taxon>Pseudomonadati</taxon>
        <taxon>Bacteroidota</taxon>
        <taxon>Cytophagia</taxon>
        <taxon>Cytophagales</taxon>
        <taxon>Cyclobacteriaceae</taxon>
        <taxon>Echinicola</taxon>
    </lineage>
</organism>
<accession>A0ABV5J7K7</accession>
<feature type="transmembrane region" description="Helical" evidence="7">
    <location>
        <begin position="385"/>
        <end position="405"/>
    </location>
</feature>
<feature type="transmembrane region" description="Helical" evidence="7">
    <location>
        <begin position="156"/>
        <end position="175"/>
    </location>
</feature>
<keyword evidence="7" id="KW-0812">Transmembrane</keyword>
<feature type="transmembrane region" description="Helical" evidence="7">
    <location>
        <begin position="201"/>
        <end position="221"/>
    </location>
</feature>
<dbReference type="PROSITE" id="PS00198">
    <property type="entry name" value="4FE4S_FER_1"/>
    <property type="match status" value="1"/>
</dbReference>
<sequence length="514" mass="58544">MRWIQKIGLVLFIIGLIHFSVIPFLGEFQLTPEKLEEVVQPGHLEVLGEELATMVGDTYRSPLGFVADYKRNFNAFNEGLKERQLWDKVIWNDYAFPLTKAAAKGYVVKNKMMLLWSSIGLAVFGALIYIFPLHWNEPKGIKHNGIFRSSMKSRGVLGIITGAYLILLYIILYWFPEYLVNLTILMDPLSYFLSGNPASQWFFYGVLYTLAILVMGIRMFRKYRGNKYQTIRTTSVMFFQLSFAFLIPEILVLFNKPWHDFKNIWPLDYSFFYEYRLEGMLNSGTVGMIMLIWGIILIVLGVPLLTYFYGKRWYCSWVCGCGGLAETLGDPYRQLSDKSLKAWQIERYMVHGVLVFAVVMTLVTLSNYFTSFGLLGNATNMLHQWYGFLIGSAFAGVVGTGFYPFMGSRVWCRFGCPLAAYLGLVQRFKSRFRITTNGGQCISCGNCSTYCEMGIDVRWYAQRGQNIVRSSCVGCGVCADVCPRGVLKLENGPEKGRINEQPILIGNDSVSLKK</sequence>
<dbReference type="PROSITE" id="PS51379">
    <property type="entry name" value="4FE4S_FER_2"/>
    <property type="match status" value="2"/>
</dbReference>
<feature type="transmembrane region" description="Helical" evidence="7">
    <location>
        <begin position="286"/>
        <end position="308"/>
    </location>
</feature>
<keyword evidence="5" id="KW-0408">Iron</keyword>
<evidence type="ECO:0000256" key="1">
    <source>
        <dbReference type="ARBA" id="ARBA00022448"/>
    </source>
</evidence>
<keyword evidence="3" id="KW-0479">Metal-binding</keyword>
<dbReference type="Proteomes" id="UP001589654">
    <property type="component" value="Unassembled WGS sequence"/>
</dbReference>
<keyword evidence="2" id="KW-0004">4Fe-4S</keyword>
<evidence type="ECO:0000256" key="6">
    <source>
        <dbReference type="ARBA" id="ARBA00023014"/>
    </source>
</evidence>
<feature type="transmembrane region" description="Helical" evidence="7">
    <location>
        <begin position="7"/>
        <end position="26"/>
    </location>
</feature>
<keyword evidence="7" id="KW-0472">Membrane</keyword>
<dbReference type="InterPro" id="IPR051684">
    <property type="entry name" value="Electron_Trans/Redox"/>
</dbReference>
<dbReference type="SUPFAM" id="SSF54862">
    <property type="entry name" value="4Fe-4S ferredoxins"/>
    <property type="match status" value="1"/>
</dbReference>
<evidence type="ECO:0000313" key="10">
    <source>
        <dbReference type="Proteomes" id="UP001589654"/>
    </source>
</evidence>
<feature type="domain" description="4Fe-4S ferredoxin-type" evidence="8">
    <location>
        <begin position="463"/>
        <end position="492"/>
    </location>
</feature>
<dbReference type="Gene3D" id="3.30.70.20">
    <property type="match status" value="1"/>
</dbReference>
<keyword evidence="1" id="KW-0813">Transport</keyword>
<gene>
    <name evidence="9" type="ORF">ACFFUR_09975</name>
</gene>
<keyword evidence="7" id="KW-1133">Transmembrane helix</keyword>
<evidence type="ECO:0000256" key="7">
    <source>
        <dbReference type="SAM" id="Phobius"/>
    </source>
</evidence>
<dbReference type="InterPro" id="IPR017900">
    <property type="entry name" value="4Fe4S_Fe_S_CS"/>
</dbReference>
<feature type="transmembrane region" description="Helical" evidence="7">
    <location>
        <begin position="114"/>
        <end position="135"/>
    </location>
</feature>
<name>A0ABV5J7K7_9BACT</name>
<evidence type="ECO:0000259" key="8">
    <source>
        <dbReference type="PROSITE" id="PS51379"/>
    </source>
</evidence>
<reference evidence="9 10" key="1">
    <citation type="submission" date="2024-09" db="EMBL/GenBank/DDBJ databases">
        <authorList>
            <person name="Sun Q."/>
            <person name="Mori K."/>
        </authorList>
    </citation>
    <scope>NUCLEOTIDE SEQUENCE [LARGE SCALE GENOMIC DNA]</scope>
    <source>
        <strain evidence="9 10">CECT 7682</strain>
    </source>
</reference>
<feature type="transmembrane region" description="Helical" evidence="7">
    <location>
        <begin position="348"/>
        <end position="365"/>
    </location>
</feature>
<dbReference type="Pfam" id="PF13187">
    <property type="entry name" value="Fer4_9"/>
    <property type="match status" value="1"/>
</dbReference>
<feature type="domain" description="4Fe-4S ferredoxin-type" evidence="8">
    <location>
        <begin position="432"/>
        <end position="460"/>
    </location>
</feature>
<keyword evidence="4" id="KW-0249">Electron transport</keyword>
<dbReference type="PANTHER" id="PTHR30176:SF3">
    <property type="entry name" value="FERREDOXIN-TYPE PROTEIN NAPH"/>
    <property type="match status" value="1"/>
</dbReference>
<comment type="caution">
    <text evidence="9">The sequence shown here is derived from an EMBL/GenBank/DDBJ whole genome shotgun (WGS) entry which is preliminary data.</text>
</comment>
<evidence type="ECO:0000256" key="2">
    <source>
        <dbReference type="ARBA" id="ARBA00022485"/>
    </source>
</evidence>
<feature type="transmembrane region" description="Helical" evidence="7">
    <location>
        <begin position="233"/>
        <end position="254"/>
    </location>
</feature>
<proteinExistence type="predicted"/>